<dbReference type="Proteomes" id="UP000011529">
    <property type="component" value="Unassembled WGS sequence"/>
</dbReference>
<proteinExistence type="predicted"/>
<comment type="caution">
    <text evidence="1">The sequence shown here is derived from an EMBL/GenBank/DDBJ whole genome shotgun (WGS) entry which is preliminary data.</text>
</comment>
<dbReference type="EMBL" id="ANMO01000007">
    <property type="protein sequence ID" value="EMB19148.1"/>
    <property type="molecule type" value="Genomic_DNA"/>
</dbReference>
<organism evidence="1 2">
    <name type="scientific">Rhodopirellula europaea 6C</name>
    <dbReference type="NCBI Taxonomy" id="1263867"/>
    <lineage>
        <taxon>Bacteria</taxon>
        <taxon>Pseudomonadati</taxon>
        <taxon>Planctomycetota</taxon>
        <taxon>Planctomycetia</taxon>
        <taxon>Pirellulales</taxon>
        <taxon>Pirellulaceae</taxon>
        <taxon>Rhodopirellula</taxon>
    </lineage>
</organism>
<reference evidence="1" key="1">
    <citation type="submission" date="2012-11" db="EMBL/GenBank/DDBJ databases">
        <title>Permanent draft genomes of Rhodopirellula europaea strain SH398 and 6C.</title>
        <authorList>
            <person name="Richter M."/>
            <person name="Richter-Heitmann T."/>
            <person name="Frank C."/>
            <person name="Harder J."/>
            <person name="Glockner F.O."/>
        </authorList>
    </citation>
    <scope>NUCLEOTIDE SEQUENCE</scope>
    <source>
        <strain evidence="1">6C</strain>
    </source>
</reference>
<accession>M2BBW3</accession>
<protein>
    <submittedName>
        <fullName evidence="1">Uncharacterized protein</fullName>
    </submittedName>
</protein>
<evidence type="ECO:0000313" key="1">
    <source>
        <dbReference type="EMBL" id="EMB19148.1"/>
    </source>
</evidence>
<gene>
    <name evidence="1" type="ORF">RE6C_00122</name>
</gene>
<dbReference type="AlphaFoldDB" id="M2BBW3"/>
<reference evidence="1" key="2">
    <citation type="journal article" date="2013" name="Mar. Genomics">
        <title>Expression of sulfatases in Rhodopirellula baltica and the diversity of sulfatases in the genus Rhodopirellula.</title>
        <authorList>
            <person name="Wegner C.E."/>
            <person name="Richter-Heitmann T."/>
            <person name="Klindworth A."/>
            <person name="Klockow C."/>
            <person name="Richter M."/>
            <person name="Achstetter T."/>
            <person name="Glockner F.O."/>
            <person name="Harder J."/>
        </authorList>
    </citation>
    <scope>NUCLEOTIDE SEQUENCE [LARGE SCALE GENOMIC DNA]</scope>
    <source>
        <strain evidence="1">6C</strain>
    </source>
</reference>
<evidence type="ECO:0000313" key="2">
    <source>
        <dbReference type="Proteomes" id="UP000011529"/>
    </source>
</evidence>
<keyword evidence="2" id="KW-1185">Reference proteome</keyword>
<dbReference type="PATRIC" id="fig|1263867.3.peg.131"/>
<name>M2BBW3_9BACT</name>
<sequence length="63" mass="7195">MSIDNQSLKTVPVGQGLRRATAKFSGFADHQFPKSLHTFVPNIYDFFDPNLARYEKARLSSDY</sequence>